<dbReference type="GO" id="GO:0005737">
    <property type="term" value="C:cytoplasm"/>
    <property type="evidence" value="ECO:0007669"/>
    <property type="project" value="TreeGrafter"/>
</dbReference>
<evidence type="ECO:0000313" key="5">
    <source>
        <dbReference type="EMBL" id="POG63279.1"/>
    </source>
</evidence>
<keyword evidence="1" id="KW-0812">Transmembrane</keyword>
<keyword evidence="6" id="KW-1185">Reference proteome</keyword>
<evidence type="ECO:0000256" key="1">
    <source>
        <dbReference type="SAM" id="Phobius"/>
    </source>
</evidence>
<dbReference type="Pfam" id="PF07534">
    <property type="entry name" value="TLD"/>
    <property type="match status" value="1"/>
</dbReference>
<dbReference type="AlphaFoldDB" id="U9TE33"/>
<proteinExistence type="predicted"/>
<dbReference type="VEuPathDB" id="FungiDB:RhiirFUN_023397"/>
<dbReference type="PANTHER" id="PTHR46306:SF1">
    <property type="entry name" value="BTB_POZ DOMAIN-CONTAINING PROTEIN 9"/>
    <property type="match status" value="1"/>
</dbReference>
<feature type="domain" description="TLDc" evidence="3">
    <location>
        <begin position="286"/>
        <end position="472"/>
    </location>
</feature>
<dbReference type="HOGENOM" id="CLU_021542_0_1_1"/>
<keyword evidence="1" id="KW-1133">Transmembrane helix</keyword>
<feature type="domain" description="BTB" evidence="2">
    <location>
        <begin position="19"/>
        <end position="92"/>
    </location>
</feature>
<dbReference type="Proteomes" id="UP000018888">
    <property type="component" value="Unassembled WGS sequence"/>
</dbReference>
<feature type="transmembrane region" description="Helical" evidence="1">
    <location>
        <begin position="509"/>
        <end position="533"/>
    </location>
</feature>
<reference evidence="4" key="2">
    <citation type="submission" date="2013-07" db="EMBL/GenBank/DDBJ databases">
        <title>The genome of an arbuscular mycorrhizal fungus provides insights into the evolution of the oldest plant symbiosis.</title>
        <authorList>
            <consortium name="DOE Joint Genome Institute"/>
            <person name="Tisserant E."/>
            <person name="Malbreil M."/>
            <person name="Kuo A."/>
            <person name="Kohler A."/>
            <person name="Symeonidi A."/>
            <person name="Balestrini R."/>
            <person name="Charron P."/>
            <person name="Duensing N."/>
            <person name="Frei-dit-Frey N."/>
            <person name="Gianinazzi-Pearson V."/>
            <person name="Gilbert B."/>
            <person name="Handa Y."/>
            <person name="Hijri M."/>
            <person name="Kaul R."/>
            <person name="Kawaguchi M."/>
            <person name="Krajinski F."/>
            <person name="Lammers P."/>
            <person name="Lapierre D."/>
            <person name="Masclaux F.G."/>
            <person name="Murat C."/>
            <person name="Morin E."/>
            <person name="Ndikumana S."/>
            <person name="Pagni M."/>
            <person name="Petitpierre D."/>
            <person name="Requena N."/>
            <person name="Rosikiewicz P."/>
            <person name="Riley R."/>
            <person name="Saito K."/>
            <person name="San Clemente H."/>
            <person name="Shapiro H."/>
            <person name="van Tuinen D."/>
            <person name="Becard G."/>
            <person name="Bonfante P."/>
            <person name="Paszkowski U."/>
            <person name="Shachar-Hill Y."/>
            <person name="Young J.P."/>
            <person name="Sanders I.R."/>
            <person name="Henrissat B."/>
            <person name="Rensing S.A."/>
            <person name="Grigoriev I.V."/>
            <person name="Corradi N."/>
            <person name="Roux C."/>
            <person name="Martin F."/>
        </authorList>
    </citation>
    <scope>NUCLEOTIDE SEQUENCE</scope>
    <source>
        <strain evidence="4">DAOM 197198</strain>
    </source>
</reference>
<organism evidence="4">
    <name type="scientific">Rhizophagus irregularis (strain DAOM 181602 / DAOM 197198 / MUCL 43194)</name>
    <name type="common">Arbuscular mycorrhizal fungus</name>
    <name type="synonym">Glomus intraradices</name>
    <dbReference type="NCBI Taxonomy" id="747089"/>
    <lineage>
        <taxon>Eukaryota</taxon>
        <taxon>Fungi</taxon>
        <taxon>Fungi incertae sedis</taxon>
        <taxon>Mucoromycota</taxon>
        <taxon>Glomeromycotina</taxon>
        <taxon>Glomeromycetes</taxon>
        <taxon>Glomerales</taxon>
        <taxon>Glomeraceae</taxon>
        <taxon>Rhizophagus</taxon>
    </lineage>
</organism>
<reference evidence="5 6" key="3">
    <citation type="journal article" date="2018" name="New Phytol.">
        <title>High intraspecific genome diversity in the model arbuscular mycorrhizal symbiont Rhizophagus irregularis.</title>
        <authorList>
            <person name="Chen E.C.H."/>
            <person name="Morin E."/>
            <person name="Beaudet D."/>
            <person name="Noel J."/>
            <person name="Yildirir G."/>
            <person name="Ndikumana S."/>
            <person name="Charron P."/>
            <person name="St-Onge C."/>
            <person name="Giorgi J."/>
            <person name="Kruger M."/>
            <person name="Marton T."/>
            <person name="Ropars J."/>
            <person name="Grigoriev I.V."/>
            <person name="Hainaut M."/>
            <person name="Henrissat B."/>
            <person name="Roux C."/>
            <person name="Martin F."/>
            <person name="Corradi N."/>
        </authorList>
    </citation>
    <scope>NUCLEOTIDE SEQUENCE [LARGE SCALE GENOMIC DNA]</scope>
    <source>
        <strain evidence="6">DAOM 181602 / DAOM 197198 / MUCL 43194</strain>
        <strain evidence="5">DAOM 197198</strain>
    </source>
</reference>
<dbReference type="Gene3D" id="1.25.40.420">
    <property type="match status" value="1"/>
</dbReference>
<feature type="transmembrane region" description="Helical" evidence="1">
    <location>
        <begin position="545"/>
        <end position="565"/>
    </location>
</feature>
<evidence type="ECO:0000313" key="6">
    <source>
        <dbReference type="Proteomes" id="UP000018888"/>
    </source>
</evidence>
<dbReference type="Pfam" id="PF00651">
    <property type="entry name" value="BTB"/>
    <property type="match status" value="1"/>
</dbReference>
<dbReference type="Gene3D" id="3.30.710.10">
    <property type="entry name" value="Potassium Channel Kv1.1, Chain A"/>
    <property type="match status" value="1"/>
</dbReference>
<accession>U9TE33</accession>
<dbReference type="InterPro" id="IPR000210">
    <property type="entry name" value="BTB/POZ_dom"/>
</dbReference>
<dbReference type="PROSITE" id="PS50097">
    <property type="entry name" value="BTB"/>
    <property type="match status" value="1"/>
</dbReference>
<dbReference type="InterPro" id="IPR011333">
    <property type="entry name" value="SKP1/BTB/POZ_sf"/>
</dbReference>
<evidence type="ECO:0000259" key="2">
    <source>
        <dbReference type="PROSITE" id="PS50097"/>
    </source>
</evidence>
<dbReference type="InterPro" id="IPR052407">
    <property type="entry name" value="BTB_POZ_domain_cont_9"/>
</dbReference>
<dbReference type="CDD" id="cd18186">
    <property type="entry name" value="BTB_POZ_ZBTB_KLHL-like"/>
    <property type="match status" value="1"/>
</dbReference>
<dbReference type="PROSITE" id="PS51886">
    <property type="entry name" value="TLDC"/>
    <property type="match status" value="1"/>
</dbReference>
<protein>
    <submittedName>
        <fullName evidence="4">Uncharacterized protein</fullName>
    </submittedName>
</protein>
<evidence type="ECO:0000259" key="3">
    <source>
        <dbReference type="PROSITE" id="PS51886"/>
    </source>
</evidence>
<gene>
    <name evidence="5" type="ORF">GLOIN_2v1846022</name>
    <name evidence="4" type="ORF">GLOINDRAFT_4456</name>
</gene>
<name>U9TE33_RHIID</name>
<dbReference type="EMBL" id="AUPC02000272">
    <property type="protein sequence ID" value="POG63279.1"/>
    <property type="molecule type" value="Genomic_DNA"/>
</dbReference>
<dbReference type="InterPro" id="IPR006571">
    <property type="entry name" value="TLDc_dom"/>
</dbReference>
<dbReference type="SUPFAM" id="SSF54695">
    <property type="entry name" value="POZ domain"/>
    <property type="match status" value="1"/>
</dbReference>
<sequence length="572" mass="67240">MNRTLPIDFSNLLEIPDDYDVKFIVGKEENIKEFKAHSLILSSRSIYFKNGLSARWVRKEDGIIIFNKPNISPLVFEVIMKYIYTGLLYIKDNNEISLVDVAIAADELQLIEVFQQLEEILTENRSAWQPKDIIKVCQHSHFINLYNFVFELVCSNPKIIFETEEYLKIEESFFIQLLKCDDLKLEEIEIWEYLIKWGIENTNSILDGDITKWTSTDFINLEKIIHNCIPHIRYFQMSFNDYTKVRTQFKDILPDGLDGEVLQYLSNPNFKTTFNVLPSRSLFDSKIINSRDAALIASWIDKKRVASYNFENIPFKLKLIYRASQEDFKINKFHENCDNKGPTVVVIKVHESGEIIGGYNPLEWRSFKIAEDERSSLLYHNCDFYNNHQRKSSNSFIFSLTNRTAPVLSRVTSKREAITWCKNKGPCFGLQDLFVYSLNNNIVGKSKQHSYEKKVINKEAFEIEEYEVFQIVDDRLSSRIFRSINRIFRFIKRMFKRVIRFIKWMFGKFVIFLPVIFVILIYSFSISFVFYFASIIYNFYQQSNFLGVIGAIFVWSLLQCILKCLSSAIANS</sequence>
<dbReference type="SMART" id="SM00225">
    <property type="entry name" value="BTB"/>
    <property type="match status" value="1"/>
</dbReference>
<dbReference type="EMBL" id="KI294203">
    <property type="protein sequence ID" value="ESA04568.1"/>
    <property type="molecule type" value="Genomic_DNA"/>
</dbReference>
<keyword evidence="1" id="KW-0472">Membrane</keyword>
<reference evidence="5 6" key="1">
    <citation type="journal article" date="2013" name="Proc. Natl. Acad. Sci. U.S.A.">
        <title>Genome of an arbuscular mycorrhizal fungus provides insight into the oldest plant symbiosis.</title>
        <authorList>
            <person name="Tisserant E."/>
            <person name="Malbreil M."/>
            <person name="Kuo A."/>
            <person name="Kohler A."/>
            <person name="Symeonidi A."/>
            <person name="Balestrini R."/>
            <person name="Charron P."/>
            <person name="Duensing N."/>
            <person name="Frei Dit Frey N."/>
            <person name="Gianinazzi-Pearson V."/>
            <person name="Gilbert L.B."/>
            <person name="Handa Y."/>
            <person name="Herr J.R."/>
            <person name="Hijri M."/>
            <person name="Koul R."/>
            <person name="Kawaguchi M."/>
            <person name="Krajinski F."/>
            <person name="Lammers P.J."/>
            <person name="Masclaux F.G."/>
            <person name="Murat C."/>
            <person name="Morin E."/>
            <person name="Ndikumana S."/>
            <person name="Pagni M."/>
            <person name="Petitpierre D."/>
            <person name="Requena N."/>
            <person name="Rosikiewicz P."/>
            <person name="Riley R."/>
            <person name="Saito K."/>
            <person name="San Clemente H."/>
            <person name="Shapiro H."/>
            <person name="van Tuinen D."/>
            <person name="Becard G."/>
            <person name="Bonfante P."/>
            <person name="Paszkowski U."/>
            <person name="Shachar-Hill Y.Y."/>
            <person name="Tuskan G.A."/>
            <person name="Young P.W."/>
            <person name="Sanders I.R."/>
            <person name="Henrissat B."/>
            <person name="Rensing S.A."/>
            <person name="Grigoriev I.V."/>
            <person name="Corradi N."/>
            <person name="Roux C."/>
            <person name="Martin F."/>
        </authorList>
    </citation>
    <scope>NUCLEOTIDE SEQUENCE [LARGE SCALE GENOMIC DNA]</scope>
    <source>
        <strain evidence="6">DAOM 181602 / DAOM 197198 / MUCL 43194</strain>
        <strain evidence="5">DAOM 197198</strain>
    </source>
</reference>
<dbReference type="PANTHER" id="PTHR46306">
    <property type="entry name" value="BTB/POZ DOMAIN-CONTAINING PROTEIN 9"/>
    <property type="match status" value="1"/>
</dbReference>
<evidence type="ECO:0000313" key="4">
    <source>
        <dbReference type="EMBL" id="ESA04568.1"/>
    </source>
</evidence>